<name>C3KRY3_SINFN</name>
<protein>
    <submittedName>
        <fullName evidence="1">Uncharacterized protein</fullName>
    </submittedName>
</protein>
<dbReference type="EMBL" id="CP000874">
    <property type="protein sequence ID" value="ACP22841.1"/>
    <property type="molecule type" value="Genomic_DNA"/>
</dbReference>
<dbReference type="Proteomes" id="UP000001054">
    <property type="component" value="Plasmid pNGR234b"/>
</dbReference>
<keyword evidence="1" id="KW-0614">Plasmid</keyword>
<sequence>MTTFRRAPRYAEWLCFENARVEIASHCTKADIRLLDDETAERLTPPIRRQLMPGHRRRLSRWTTAVVAGWSSRDGRFQ</sequence>
<evidence type="ECO:0000313" key="2">
    <source>
        <dbReference type="Proteomes" id="UP000001054"/>
    </source>
</evidence>
<gene>
    <name evidence="1" type="ordered locus">NGR_b13900</name>
</gene>
<dbReference type="AlphaFoldDB" id="C3KRY3"/>
<organism evidence="1 2">
    <name type="scientific">Sinorhizobium fredii (strain NBRC 101917 / NGR234)</name>
    <dbReference type="NCBI Taxonomy" id="394"/>
    <lineage>
        <taxon>Bacteria</taxon>
        <taxon>Pseudomonadati</taxon>
        <taxon>Pseudomonadota</taxon>
        <taxon>Alphaproteobacteria</taxon>
        <taxon>Hyphomicrobiales</taxon>
        <taxon>Rhizobiaceae</taxon>
        <taxon>Sinorhizobium/Ensifer group</taxon>
        <taxon>Sinorhizobium</taxon>
    </lineage>
</organism>
<dbReference type="KEGG" id="rhi:NGR_b13900"/>
<reference evidence="2" key="1">
    <citation type="journal article" date="2004" name="J. Bacteriol.">
        <title>An evolutionary hot spot: the pNGR234b replicon of Rhizobium sp. strain NGR234.</title>
        <authorList>
            <person name="Streit W.R."/>
            <person name="Schmitz R.A."/>
            <person name="Perret X."/>
            <person name="Staehelin C."/>
            <person name="Deakin W.J."/>
            <person name="Raasch C."/>
            <person name="Liesegang H."/>
            <person name="Broughton W.J."/>
        </authorList>
    </citation>
    <scope>NUCLEOTIDE SEQUENCE [LARGE SCALE GENOMIC DNA]</scope>
    <source>
        <plasmid evidence="2">sym pNGR234b</plasmid>
    </source>
</reference>
<reference evidence="1 2" key="2">
    <citation type="journal article" date="2009" name="Appl. Environ. Microbiol.">
        <title>Rhizobium sp. strain NGR234 possesses a remarkable number of secretion systems.</title>
        <authorList>
            <person name="Schmeisser C."/>
            <person name="Liesegang H."/>
            <person name="Krysciak D."/>
            <person name="Bakkou N."/>
            <person name="Le Quere A."/>
            <person name="Wollherr A."/>
            <person name="Heinemeyer I."/>
            <person name="Morgenstern B."/>
            <person name="Pommerening-Roeser A."/>
            <person name="Flores M."/>
            <person name="Palacios R."/>
            <person name="Brenner S."/>
            <person name="Gottschalk G."/>
            <person name="Schmitz R.A."/>
            <person name="Broughton W.J."/>
            <person name="Perret X."/>
            <person name="Strittmatter A.W."/>
            <person name="Streit W.R."/>
        </authorList>
    </citation>
    <scope>NUCLEOTIDE SEQUENCE [LARGE SCALE GENOMIC DNA]</scope>
    <source>
        <strain evidence="2">NBRC 101917 / NGR234</strain>
    </source>
</reference>
<accession>C3KRY3</accession>
<geneLocation type="plasmid" evidence="2">
    <name>sym pNGR234b</name>
</geneLocation>
<proteinExistence type="predicted"/>
<keyword evidence="2" id="KW-1185">Reference proteome</keyword>
<dbReference type="HOGENOM" id="CLU_2619619_0_0_5"/>
<evidence type="ECO:0000313" key="1">
    <source>
        <dbReference type="EMBL" id="ACP22841.1"/>
    </source>
</evidence>